<dbReference type="AlphaFoldDB" id="A0A1Y1JR66"/>
<name>A0A1Y1JR66_PLAGO</name>
<feature type="compositionally biased region" description="Polar residues" evidence="1">
    <location>
        <begin position="167"/>
        <end position="179"/>
    </location>
</feature>
<feature type="non-terminal residue" evidence="2">
    <location>
        <position position="1"/>
    </location>
</feature>
<evidence type="ECO:0000256" key="1">
    <source>
        <dbReference type="SAM" id="MobiDB-lite"/>
    </source>
</evidence>
<sequence>INIYRMSHISVNFFTDNQSNEDVCIDKILEYSNEFENKISNFDKNTCEEQCDKCYSLNKYIKEIKNYLNECTDHFFYQIYRDIIKFYDQKCVNASKFSADTEAHDENFDKIEVKKNKCHEGCKIEIQATEEAKSHSTSESDSSKVIISEGEHFPRTSEEQLRHKVSGNKTIDSQDQQGLHVSGDSVENGDNPHELLDNNLLNRISPAEPSTRHLSSSDHGLNSKLDSKADASSEKSNLENETFTIITPRENGLETSHHQGKQQDEEDTNSNPYNMQSIDHEDVVRGNSDHLCPPEESSLSRKNRVEAVHADSGGLSDTGVGVNTENLGDEPTDVFSGDRTPIHVKSIDLTHGGEHSRSNDSCAKNICDDHTMNDVIDSKTKNGIHYINEIGDSKKN</sequence>
<reference evidence="3" key="1">
    <citation type="submission" date="2017-04" db="EMBL/GenBank/DDBJ databases">
        <title>Plasmodium gonderi genome.</title>
        <authorList>
            <person name="Arisue N."/>
            <person name="Honma H."/>
            <person name="Kawai S."/>
            <person name="Tougan T."/>
            <person name="Tanabe K."/>
            <person name="Horii T."/>
        </authorList>
    </citation>
    <scope>NUCLEOTIDE SEQUENCE [LARGE SCALE GENOMIC DNA]</scope>
    <source>
        <strain evidence="3">ATCC 30045</strain>
    </source>
</reference>
<feature type="region of interest" description="Disordered" evidence="1">
    <location>
        <begin position="311"/>
        <end position="339"/>
    </location>
</feature>
<dbReference type="GeneID" id="39745548"/>
<accession>A0A1Y1JR66</accession>
<comment type="caution">
    <text evidence="2">The sequence shown here is derived from an EMBL/GenBank/DDBJ whole genome shotgun (WGS) entry which is preliminary data.</text>
</comment>
<dbReference type="EMBL" id="BDQF01000739">
    <property type="protein sequence ID" value="GAW84740.1"/>
    <property type="molecule type" value="Genomic_DNA"/>
</dbReference>
<evidence type="ECO:0000313" key="3">
    <source>
        <dbReference type="Proteomes" id="UP000195521"/>
    </source>
</evidence>
<evidence type="ECO:0000313" key="2">
    <source>
        <dbReference type="EMBL" id="GAW84740.1"/>
    </source>
</evidence>
<dbReference type="Proteomes" id="UP000195521">
    <property type="component" value="Unassembled WGS sequence"/>
</dbReference>
<organism evidence="2 3">
    <name type="scientific">Plasmodium gonderi</name>
    <dbReference type="NCBI Taxonomy" id="77519"/>
    <lineage>
        <taxon>Eukaryota</taxon>
        <taxon>Sar</taxon>
        <taxon>Alveolata</taxon>
        <taxon>Apicomplexa</taxon>
        <taxon>Aconoidasida</taxon>
        <taxon>Haemosporida</taxon>
        <taxon>Plasmodiidae</taxon>
        <taxon>Plasmodium</taxon>
        <taxon>Plasmodium (Plasmodium)</taxon>
    </lineage>
</organism>
<feature type="compositionally biased region" description="Basic and acidic residues" evidence="1">
    <location>
        <begin position="225"/>
        <end position="238"/>
    </location>
</feature>
<dbReference type="RefSeq" id="XP_028547329.1">
    <property type="nucleotide sequence ID" value="XM_028691528.1"/>
</dbReference>
<feature type="compositionally biased region" description="Basic and acidic residues" evidence="1">
    <location>
        <begin position="151"/>
        <end position="162"/>
    </location>
</feature>
<gene>
    <name evidence="2" type="ORF">PGO_004725</name>
</gene>
<feature type="region of interest" description="Disordered" evidence="1">
    <location>
        <begin position="151"/>
        <end position="276"/>
    </location>
</feature>
<proteinExistence type="predicted"/>
<feature type="compositionally biased region" description="Basic and acidic residues" evidence="1">
    <location>
        <begin position="251"/>
        <end position="263"/>
    </location>
</feature>
<keyword evidence="3" id="KW-1185">Reference proteome</keyword>
<protein>
    <submittedName>
        <fullName evidence="2">Variable surface protein</fullName>
    </submittedName>
</protein>